<evidence type="ECO:0000313" key="2">
    <source>
        <dbReference type="Proteomes" id="UP000199318"/>
    </source>
</evidence>
<evidence type="ECO:0000313" key="1">
    <source>
        <dbReference type="EMBL" id="SER68125.1"/>
    </source>
</evidence>
<dbReference type="SUPFAM" id="SSF82784">
    <property type="entry name" value="OsmC-like"/>
    <property type="match status" value="1"/>
</dbReference>
<dbReference type="PANTHER" id="PTHR34352:SF1">
    <property type="entry name" value="PROTEIN YHFA"/>
    <property type="match status" value="1"/>
</dbReference>
<dbReference type="EMBL" id="FOGV01000004">
    <property type="protein sequence ID" value="SER68125.1"/>
    <property type="molecule type" value="Genomic_DNA"/>
</dbReference>
<gene>
    <name evidence="1" type="ORF">SAMN05444126_10440</name>
</gene>
<dbReference type="PANTHER" id="PTHR34352">
    <property type="entry name" value="PROTEIN YHFA"/>
    <property type="match status" value="1"/>
</dbReference>
<dbReference type="AlphaFoldDB" id="A0A1H9R6G7"/>
<sequence>MKTTLNWEGKMAFNGMNPSGHELRMDAAPEVGGENSGSRPMEVLLQSVAGCTAIDIVSILAKMRLEPSLFQTEVEGERAEEHPKRFTKLNIHYILEGDLPEDKVVRAISLSKDKYCSVSHTLNAEITATYSLNGAERKPVE</sequence>
<dbReference type="InterPro" id="IPR003718">
    <property type="entry name" value="OsmC/Ohr_fam"/>
</dbReference>
<dbReference type="InterPro" id="IPR015946">
    <property type="entry name" value="KH_dom-like_a/b"/>
</dbReference>
<dbReference type="Pfam" id="PF02566">
    <property type="entry name" value="OsmC"/>
    <property type="match status" value="1"/>
</dbReference>
<proteinExistence type="predicted"/>
<comment type="caution">
    <text evidence="1">The sequence shown here is derived from an EMBL/GenBank/DDBJ whole genome shotgun (WGS) entry which is preliminary data.</text>
</comment>
<organism evidence="1 2">
    <name type="scientific">Salisediminibacterium halotolerans</name>
    <dbReference type="NCBI Taxonomy" id="517425"/>
    <lineage>
        <taxon>Bacteria</taxon>
        <taxon>Bacillati</taxon>
        <taxon>Bacillota</taxon>
        <taxon>Bacilli</taxon>
        <taxon>Bacillales</taxon>
        <taxon>Bacillaceae</taxon>
        <taxon>Salisediminibacterium</taxon>
    </lineage>
</organism>
<reference evidence="2" key="1">
    <citation type="submission" date="2016-10" db="EMBL/GenBank/DDBJ databases">
        <authorList>
            <person name="de Groot N.N."/>
        </authorList>
    </citation>
    <scope>NUCLEOTIDE SEQUENCE [LARGE SCALE GENOMIC DNA]</scope>
    <source>
        <strain evidence="2">10nlg</strain>
    </source>
</reference>
<dbReference type="RefSeq" id="WP_093072069.1">
    <property type="nucleotide sequence ID" value="NZ_FOGV01000004.1"/>
</dbReference>
<accession>A0A1H9R6G7</accession>
<dbReference type="STRING" id="1464123.SAMN05444126_10440"/>
<dbReference type="Proteomes" id="UP000199318">
    <property type="component" value="Unassembled WGS sequence"/>
</dbReference>
<dbReference type="InterPro" id="IPR036102">
    <property type="entry name" value="OsmC/Ohrsf"/>
</dbReference>
<keyword evidence="2" id="KW-1185">Reference proteome</keyword>
<protein>
    <submittedName>
        <fullName evidence="1">Redox protein</fullName>
    </submittedName>
</protein>
<name>A0A1H9R6G7_9BACI</name>
<dbReference type="Gene3D" id="3.30.300.20">
    <property type="match status" value="1"/>
</dbReference>
<dbReference type="OrthoDB" id="9804010at2"/>